<protein>
    <recommendedName>
        <fullName evidence="11">Transmembrane and coiled-coil domains protein 1</fullName>
    </recommendedName>
</protein>
<gene>
    <name evidence="9" type="ORF">pipiens_002583</name>
</gene>
<dbReference type="GO" id="GO:0016020">
    <property type="term" value="C:membrane"/>
    <property type="evidence" value="ECO:0007669"/>
    <property type="project" value="UniProtKB-SubCell"/>
</dbReference>
<keyword evidence="6 8" id="KW-0472">Membrane</keyword>
<comment type="subcellular location">
    <subcellularLocation>
        <location evidence="1">Membrane</location>
    </subcellularLocation>
</comment>
<evidence type="ECO:0000256" key="1">
    <source>
        <dbReference type="ARBA" id="ARBA00004370"/>
    </source>
</evidence>
<dbReference type="AlphaFoldDB" id="A0ABD1DBT2"/>
<evidence type="ECO:0000313" key="9">
    <source>
        <dbReference type="EMBL" id="KAL1397113.1"/>
    </source>
</evidence>
<evidence type="ECO:0000256" key="4">
    <source>
        <dbReference type="ARBA" id="ARBA00022989"/>
    </source>
</evidence>
<evidence type="ECO:0000256" key="5">
    <source>
        <dbReference type="ARBA" id="ARBA00023054"/>
    </source>
</evidence>
<sequence length="217" mass="24415">MFIFSDSSSVTIPGGNFFTASDRVLAKIVQQTSWGMEFRLRLLFRTIEKHTAASIKWPDSGSPNTTNTSQCPAGIVSAPNEIENLKQAIADLEEKVQYQSDERLRDVYEIMENCQTRVSKMEHLSQQQYVTIEGIDNSNARAVVVKLINVVLTVLQVILLLVATAAGITMPFLRTRIRVLTTVVCIVMLAFMVRQWTDIISGFSYLVQKLGIYFQSE</sequence>
<proteinExistence type="inferred from homology"/>
<dbReference type="Pfam" id="PF10267">
    <property type="entry name" value="Tmemb_cc2"/>
    <property type="match status" value="1"/>
</dbReference>
<keyword evidence="10" id="KW-1185">Reference proteome</keyword>
<evidence type="ECO:0000256" key="6">
    <source>
        <dbReference type="ARBA" id="ARBA00023136"/>
    </source>
</evidence>
<evidence type="ECO:0000256" key="7">
    <source>
        <dbReference type="SAM" id="Coils"/>
    </source>
</evidence>
<dbReference type="PANTHER" id="PTHR17613">
    <property type="entry name" value="CEREBRAL PROTEIN-11-RELATED"/>
    <property type="match status" value="1"/>
</dbReference>
<evidence type="ECO:0000256" key="2">
    <source>
        <dbReference type="ARBA" id="ARBA00008108"/>
    </source>
</evidence>
<feature type="transmembrane region" description="Helical" evidence="8">
    <location>
        <begin position="147"/>
        <end position="170"/>
    </location>
</feature>
<dbReference type="PANTHER" id="PTHR17613:SF14">
    <property type="entry name" value="DEMENTIN, ISOFORM H"/>
    <property type="match status" value="1"/>
</dbReference>
<dbReference type="Proteomes" id="UP001562425">
    <property type="component" value="Unassembled WGS sequence"/>
</dbReference>
<keyword evidence="5 7" id="KW-0175">Coiled coil</keyword>
<feature type="transmembrane region" description="Helical" evidence="8">
    <location>
        <begin position="177"/>
        <end position="196"/>
    </location>
</feature>
<accession>A0ABD1DBT2</accession>
<organism evidence="9 10">
    <name type="scientific">Culex pipiens pipiens</name>
    <name type="common">Northern house mosquito</name>
    <dbReference type="NCBI Taxonomy" id="38569"/>
    <lineage>
        <taxon>Eukaryota</taxon>
        <taxon>Metazoa</taxon>
        <taxon>Ecdysozoa</taxon>
        <taxon>Arthropoda</taxon>
        <taxon>Hexapoda</taxon>
        <taxon>Insecta</taxon>
        <taxon>Pterygota</taxon>
        <taxon>Neoptera</taxon>
        <taxon>Endopterygota</taxon>
        <taxon>Diptera</taxon>
        <taxon>Nematocera</taxon>
        <taxon>Culicoidea</taxon>
        <taxon>Culicidae</taxon>
        <taxon>Culicinae</taxon>
        <taxon>Culicini</taxon>
        <taxon>Culex</taxon>
        <taxon>Culex</taxon>
    </lineage>
</organism>
<keyword evidence="3 8" id="KW-0812">Transmembrane</keyword>
<dbReference type="InterPro" id="IPR019394">
    <property type="entry name" value="TEX28/TMCC"/>
</dbReference>
<evidence type="ECO:0008006" key="11">
    <source>
        <dbReference type="Google" id="ProtNLM"/>
    </source>
</evidence>
<comment type="similarity">
    <text evidence="2">Belongs to the TEX28 family.</text>
</comment>
<name>A0ABD1DBT2_CULPP</name>
<reference evidence="9 10" key="1">
    <citation type="submission" date="2024-05" db="EMBL/GenBank/DDBJ databases">
        <title>Culex pipiens pipiens assembly and annotation.</title>
        <authorList>
            <person name="Alout H."/>
            <person name="Durand T."/>
        </authorList>
    </citation>
    <scope>NUCLEOTIDE SEQUENCE [LARGE SCALE GENOMIC DNA]</scope>
    <source>
        <strain evidence="9">HA-2024</strain>
        <tissue evidence="9">Whole body</tissue>
    </source>
</reference>
<evidence type="ECO:0000313" key="10">
    <source>
        <dbReference type="Proteomes" id="UP001562425"/>
    </source>
</evidence>
<keyword evidence="4 8" id="KW-1133">Transmembrane helix</keyword>
<comment type="caution">
    <text evidence="9">The sequence shown here is derived from an EMBL/GenBank/DDBJ whole genome shotgun (WGS) entry which is preliminary data.</text>
</comment>
<evidence type="ECO:0000256" key="8">
    <source>
        <dbReference type="SAM" id="Phobius"/>
    </source>
</evidence>
<feature type="coiled-coil region" evidence="7">
    <location>
        <begin position="75"/>
        <end position="102"/>
    </location>
</feature>
<evidence type="ECO:0000256" key="3">
    <source>
        <dbReference type="ARBA" id="ARBA00022692"/>
    </source>
</evidence>
<dbReference type="EMBL" id="JBEHCU010006445">
    <property type="protein sequence ID" value="KAL1397113.1"/>
    <property type="molecule type" value="Genomic_DNA"/>
</dbReference>